<name>A0A512E2P2_9PROT</name>
<evidence type="ECO:0000313" key="4">
    <source>
        <dbReference type="Proteomes" id="UP000321523"/>
    </source>
</evidence>
<dbReference type="PROSITE" id="PS50110">
    <property type="entry name" value="RESPONSE_REGULATORY"/>
    <property type="match status" value="1"/>
</dbReference>
<feature type="domain" description="Response regulatory" evidence="2">
    <location>
        <begin position="19"/>
        <end position="131"/>
    </location>
</feature>
<reference evidence="3 4" key="1">
    <citation type="submission" date="2019-07" db="EMBL/GenBank/DDBJ databases">
        <title>Whole genome shotgun sequence of Skermanella aerolata NBRC 106429.</title>
        <authorList>
            <person name="Hosoyama A."/>
            <person name="Uohara A."/>
            <person name="Ohji S."/>
            <person name="Ichikawa N."/>
        </authorList>
    </citation>
    <scope>NUCLEOTIDE SEQUENCE [LARGE SCALE GENOMIC DNA]</scope>
    <source>
        <strain evidence="3 4">NBRC 106429</strain>
    </source>
</reference>
<dbReference type="GO" id="GO:0000160">
    <property type="term" value="P:phosphorelay signal transduction system"/>
    <property type="evidence" value="ECO:0007669"/>
    <property type="project" value="InterPro"/>
</dbReference>
<organism evidence="3 4">
    <name type="scientific">Skermanella aerolata</name>
    <dbReference type="NCBI Taxonomy" id="393310"/>
    <lineage>
        <taxon>Bacteria</taxon>
        <taxon>Pseudomonadati</taxon>
        <taxon>Pseudomonadota</taxon>
        <taxon>Alphaproteobacteria</taxon>
        <taxon>Rhodospirillales</taxon>
        <taxon>Azospirillaceae</taxon>
        <taxon>Skermanella</taxon>
    </lineage>
</organism>
<dbReference type="AlphaFoldDB" id="A0A512E2P2"/>
<gene>
    <name evidence="3" type="ORF">SAE02_71460</name>
</gene>
<feature type="modified residue" description="4-aspartylphosphate" evidence="1">
    <location>
        <position position="71"/>
    </location>
</feature>
<evidence type="ECO:0000256" key="1">
    <source>
        <dbReference type="PROSITE-ProRule" id="PRU00169"/>
    </source>
</evidence>
<dbReference type="InterPro" id="IPR001789">
    <property type="entry name" value="Sig_transdc_resp-reg_receiver"/>
</dbReference>
<evidence type="ECO:0000259" key="2">
    <source>
        <dbReference type="PROSITE" id="PS50110"/>
    </source>
</evidence>
<evidence type="ECO:0000313" key="3">
    <source>
        <dbReference type="EMBL" id="GEO42998.1"/>
    </source>
</evidence>
<protein>
    <recommendedName>
        <fullName evidence="2">Response regulatory domain-containing protein</fullName>
    </recommendedName>
</protein>
<sequence>MTDRLTSNALGTQTLQGLRVLVMEDRSLIAAKVVEALHEVGCIPVGPAATLQAGLEFAQRPDVCIDVAVLDIDLRGSLVYPLAEMLRLRGVPLLFLTGYGTNAIPTTWSQVVRVEKPFESTTFIEALISIVSGEADQVSCTVPIGRPAVEGMEQGWDIIRHSRNMVMEARLLRAPHGTDKER</sequence>
<dbReference type="SMART" id="SM00448">
    <property type="entry name" value="REC"/>
    <property type="match status" value="1"/>
</dbReference>
<comment type="caution">
    <text evidence="3">The sequence shown here is derived from an EMBL/GenBank/DDBJ whole genome shotgun (WGS) entry which is preliminary data.</text>
</comment>
<dbReference type="RefSeq" id="WP_052832786.1">
    <property type="nucleotide sequence ID" value="NZ_BJYZ01000058.1"/>
</dbReference>
<dbReference type="EMBL" id="BJYZ01000058">
    <property type="protein sequence ID" value="GEO42998.1"/>
    <property type="molecule type" value="Genomic_DNA"/>
</dbReference>
<dbReference type="Proteomes" id="UP000321523">
    <property type="component" value="Unassembled WGS sequence"/>
</dbReference>
<dbReference type="SUPFAM" id="SSF52172">
    <property type="entry name" value="CheY-like"/>
    <property type="match status" value="1"/>
</dbReference>
<keyword evidence="4" id="KW-1185">Reference proteome</keyword>
<keyword evidence="1" id="KW-0597">Phosphoprotein</keyword>
<dbReference type="Gene3D" id="3.40.50.2300">
    <property type="match status" value="1"/>
</dbReference>
<proteinExistence type="predicted"/>
<dbReference type="OrthoDB" id="582170at2"/>
<dbReference type="InterPro" id="IPR011006">
    <property type="entry name" value="CheY-like_superfamily"/>
</dbReference>
<accession>A0A512E2P2</accession>